<gene>
    <name evidence="2" type="ORF">JZ751_010855</name>
</gene>
<evidence type="ECO:0000256" key="1">
    <source>
        <dbReference type="SAM" id="Coils"/>
    </source>
</evidence>
<dbReference type="Proteomes" id="UP000824540">
    <property type="component" value="Unassembled WGS sequence"/>
</dbReference>
<dbReference type="EMBL" id="JAFBMS010000020">
    <property type="protein sequence ID" value="KAG9344186.1"/>
    <property type="molecule type" value="Genomic_DNA"/>
</dbReference>
<reference evidence="2" key="1">
    <citation type="thesis" date="2021" institute="BYU ScholarsArchive" country="Provo, UT, USA">
        <title>Applications of and Algorithms for Genome Assembly and Genomic Analyses with an Emphasis on Marine Teleosts.</title>
        <authorList>
            <person name="Pickett B.D."/>
        </authorList>
    </citation>
    <scope>NUCLEOTIDE SEQUENCE</scope>
    <source>
        <strain evidence="2">HI-2016</strain>
    </source>
</reference>
<evidence type="ECO:0000313" key="3">
    <source>
        <dbReference type="Proteomes" id="UP000824540"/>
    </source>
</evidence>
<dbReference type="OrthoDB" id="8799554at2759"/>
<comment type="caution">
    <text evidence="2">The sequence shown here is derived from an EMBL/GenBank/DDBJ whole genome shotgun (WGS) entry which is preliminary data.</text>
</comment>
<feature type="coiled-coil region" evidence="1">
    <location>
        <begin position="48"/>
        <end position="126"/>
    </location>
</feature>
<dbReference type="AlphaFoldDB" id="A0A8T2NXF3"/>
<keyword evidence="1" id="KW-0175">Coiled coil</keyword>
<organism evidence="2 3">
    <name type="scientific">Albula glossodonta</name>
    <name type="common">roundjaw bonefish</name>
    <dbReference type="NCBI Taxonomy" id="121402"/>
    <lineage>
        <taxon>Eukaryota</taxon>
        <taxon>Metazoa</taxon>
        <taxon>Chordata</taxon>
        <taxon>Craniata</taxon>
        <taxon>Vertebrata</taxon>
        <taxon>Euteleostomi</taxon>
        <taxon>Actinopterygii</taxon>
        <taxon>Neopterygii</taxon>
        <taxon>Teleostei</taxon>
        <taxon>Albuliformes</taxon>
        <taxon>Albulidae</taxon>
        <taxon>Albula</taxon>
    </lineage>
</organism>
<proteinExistence type="predicted"/>
<sequence length="279" mass="31915">MAIALLVQNAEYLKEIESQRKLQCQSKAFLEETERSVPEKLQMPHECAANYERTIRELKLQHNQTLANLKTEMESERILLEEKIGKLKLNVSDVLLEKSRERQKQLQELHKENATLKAEIAALQSQLQIQKTPEMVYSSMPHINETYWFQCTNCQSLEMAVEEKALQLIQKEKMVEELQRFCRKFCKQLTQQDCAVNSFSPDWPKGLHCTPVVALAGQKLGVGQGERGLLMSLAVYSLHLWAQALQVSLSQQWKAAPITRARESCTGLQLLLHAAAVTR</sequence>
<name>A0A8T2NXF3_9TELE</name>
<accession>A0A8T2NXF3</accession>
<keyword evidence="3" id="KW-1185">Reference proteome</keyword>
<protein>
    <submittedName>
        <fullName evidence="2">Uncharacterized protein</fullName>
    </submittedName>
</protein>
<evidence type="ECO:0000313" key="2">
    <source>
        <dbReference type="EMBL" id="KAG9344186.1"/>
    </source>
</evidence>
<feature type="non-terminal residue" evidence="2">
    <location>
        <position position="1"/>
    </location>
</feature>